<feature type="region of interest" description="Disordered" evidence="1">
    <location>
        <begin position="1"/>
        <end position="22"/>
    </location>
</feature>
<dbReference type="CDD" id="cd09917">
    <property type="entry name" value="F-box_SF"/>
    <property type="match status" value="1"/>
</dbReference>
<dbReference type="Proteomes" id="UP000799324">
    <property type="component" value="Unassembled WGS sequence"/>
</dbReference>
<sequence>MDDSKEEQLLPGGSPASNHDSMLSSLLSRTSLSTLETSLPPTLDALPFEILEAILLHLPAQDLLLSQRICRTFREMVIASKRIRRTLFLEPAHHPGKLEDWKMIRWNPFLESQLSEILNIRVIGVHRGGEGTVKMVAHVRYRKVAIDLDAFLHGEASWKHMLVTQPPATSLMHPSASLFWKSSLEDQAQFFNDRDGFTILDLVSCEHW</sequence>
<proteinExistence type="predicted"/>
<evidence type="ECO:0000313" key="3">
    <source>
        <dbReference type="EMBL" id="KAF2658483.1"/>
    </source>
</evidence>
<evidence type="ECO:0000313" key="4">
    <source>
        <dbReference type="Proteomes" id="UP000799324"/>
    </source>
</evidence>
<dbReference type="AlphaFoldDB" id="A0A6A6THS5"/>
<name>A0A6A6THS5_9PLEO</name>
<dbReference type="Pfam" id="PF12937">
    <property type="entry name" value="F-box-like"/>
    <property type="match status" value="1"/>
</dbReference>
<reference evidence="3" key="1">
    <citation type="journal article" date="2020" name="Stud. Mycol.">
        <title>101 Dothideomycetes genomes: a test case for predicting lifestyles and emergence of pathogens.</title>
        <authorList>
            <person name="Haridas S."/>
            <person name="Albert R."/>
            <person name="Binder M."/>
            <person name="Bloem J."/>
            <person name="Labutti K."/>
            <person name="Salamov A."/>
            <person name="Andreopoulos B."/>
            <person name="Baker S."/>
            <person name="Barry K."/>
            <person name="Bills G."/>
            <person name="Bluhm B."/>
            <person name="Cannon C."/>
            <person name="Castanera R."/>
            <person name="Culley D."/>
            <person name="Daum C."/>
            <person name="Ezra D."/>
            <person name="Gonzalez J."/>
            <person name="Henrissat B."/>
            <person name="Kuo A."/>
            <person name="Liang C."/>
            <person name="Lipzen A."/>
            <person name="Lutzoni F."/>
            <person name="Magnuson J."/>
            <person name="Mondo S."/>
            <person name="Nolan M."/>
            <person name="Ohm R."/>
            <person name="Pangilinan J."/>
            <person name="Park H.-J."/>
            <person name="Ramirez L."/>
            <person name="Alfaro M."/>
            <person name="Sun H."/>
            <person name="Tritt A."/>
            <person name="Yoshinaga Y."/>
            <person name="Zwiers L.-H."/>
            <person name="Turgeon B."/>
            <person name="Goodwin S."/>
            <person name="Spatafora J."/>
            <person name="Crous P."/>
            <person name="Grigoriev I."/>
        </authorList>
    </citation>
    <scope>NUCLEOTIDE SEQUENCE</scope>
    <source>
        <strain evidence="3">CBS 122681</strain>
    </source>
</reference>
<dbReference type="Gene3D" id="1.20.1280.50">
    <property type="match status" value="1"/>
</dbReference>
<dbReference type="OrthoDB" id="3800738at2759"/>
<evidence type="ECO:0000256" key="1">
    <source>
        <dbReference type="SAM" id="MobiDB-lite"/>
    </source>
</evidence>
<feature type="domain" description="F-box" evidence="2">
    <location>
        <begin position="40"/>
        <end position="86"/>
    </location>
</feature>
<gene>
    <name evidence="3" type="ORF">K491DRAFT_713432</name>
</gene>
<organism evidence="3 4">
    <name type="scientific">Lophiostoma macrostomum CBS 122681</name>
    <dbReference type="NCBI Taxonomy" id="1314788"/>
    <lineage>
        <taxon>Eukaryota</taxon>
        <taxon>Fungi</taxon>
        <taxon>Dikarya</taxon>
        <taxon>Ascomycota</taxon>
        <taxon>Pezizomycotina</taxon>
        <taxon>Dothideomycetes</taxon>
        <taxon>Pleosporomycetidae</taxon>
        <taxon>Pleosporales</taxon>
        <taxon>Lophiostomataceae</taxon>
        <taxon>Lophiostoma</taxon>
    </lineage>
</organism>
<dbReference type="SMART" id="SM00256">
    <property type="entry name" value="FBOX"/>
    <property type="match status" value="1"/>
</dbReference>
<protein>
    <recommendedName>
        <fullName evidence="2">F-box domain-containing protein</fullName>
    </recommendedName>
</protein>
<keyword evidence="4" id="KW-1185">Reference proteome</keyword>
<evidence type="ECO:0000259" key="2">
    <source>
        <dbReference type="PROSITE" id="PS50181"/>
    </source>
</evidence>
<dbReference type="EMBL" id="MU004314">
    <property type="protein sequence ID" value="KAF2658483.1"/>
    <property type="molecule type" value="Genomic_DNA"/>
</dbReference>
<dbReference type="InterPro" id="IPR001810">
    <property type="entry name" value="F-box_dom"/>
</dbReference>
<dbReference type="InterPro" id="IPR036047">
    <property type="entry name" value="F-box-like_dom_sf"/>
</dbReference>
<dbReference type="PROSITE" id="PS50181">
    <property type="entry name" value="FBOX"/>
    <property type="match status" value="1"/>
</dbReference>
<accession>A0A6A6THS5</accession>
<dbReference type="SUPFAM" id="SSF81383">
    <property type="entry name" value="F-box domain"/>
    <property type="match status" value="1"/>
</dbReference>